<dbReference type="GO" id="GO:0005524">
    <property type="term" value="F:ATP binding"/>
    <property type="evidence" value="ECO:0007669"/>
    <property type="project" value="UniProtKB-KW"/>
</dbReference>
<dbReference type="EMBL" id="CP014229">
    <property type="protein sequence ID" value="AMD89958.1"/>
    <property type="molecule type" value="Genomic_DNA"/>
</dbReference>
<evidence type="ECO:0000313" key="18">
    <source>
        <dbReference type="EMBL" id="AMD89958.1"/>
    </source>
</evidence>
<dbReference type="InterPro" id="IPR004839">
    <property type="entry name" value="Aminotransferase_I/II_large"/>
</dbReference>
<comment type="cofactor">
    <cofactor evidence="2">
        <name>Mg(2+)</name>
        <dbReference type="ChEBI" id="CHEBI:18420"/>
    </cofactor>
</comment>
<dbReference type="Gene3D" id="3.90.1150.10">
    <property type="entry name" value="Aspartate Aminotransferase, domain 1"/>
    <property type="match status" value="1"/>
</dbReference>
<dbReference type="InterPro" id="IPR015424">
    <property type="entry name" value="PyrdxlP-dep_Trfase"/>
</dbReference>
<comment type="subunit">
    <text evidence="5">Homodimer.</text>
</comment>
<dbReference type="STRING" id="44742.AXF13_07405"/>
<proteinExistence type="predicted"/>
<comment type="catalytic activity">
    <reaction evidence="14">
        <text>heptanedioate + ATP + CoA = 6-carboxyhexanoyl-CoA + AMP + diphosphate</text>
        <dbReference type="Rhea" id="RHEA:14781"/>
        <dbReference type="ChEBI" id="CHEBI:30616"/>
        <dbReference type="ChEBI" id="CHEBI:33019"/>
        <dbReference type="ChEBI" id="CHEBI:36165"/>
        <dbReference type="ChEBI" id="CHEBI:57287"/>
        <dbReference type="ChEBI" id="CHEBI:57360"/>
        <dbReference type="ChEBI" id="CHEBI:456215"/>
        <dbReference type="EC" id="6.2.1.14"/>
    </reaction>
</comment>
<evidence type="ECO:0000256" key="13">
    <source>
        <dbReference type="ARBA" id="ARBA00047715"/>
    </source>
</evidence>
<feature type="domain" description="Aminotransferase class I/classII large" evidence="17">
    <location>
        <begin position="318"/>
        <end position="655"/>
    </location>
</feature>
<protein>
    <recommendedName>
        <fullName evidence="15">8-amino-7-oxononanoate synthase</fullName>
        <ecNumber evidence="15">2.3.1.47</ecNumber>
    </recommendedName>
</protein>
<dbReference type="InterPro" id="IPR015421">
    <property type="entry name" value="PyrdxlP-dep_Trfase_major"/>
</dbReference>
<evidence type="ECO:0000256" key="2">
    <source>
        <dbReference type="ARBA" id="ARBA00001946"/>
    </source>
</evidence>
<evidence type="ECO:0000256" key="7">
    <source>
        <dbReference type="ARBA" id="ARBA00022679"/>
    </source>
</evidence>
<dbReference type="KEGG" id="dfi:AXF13_07405"/>
<keyword evidence="19" id="KW-1185">Reference proteome</keyword>
<dbReference type="GO" id="GO:0042410">
    <property type="term" value="F:6-carboxyhexanoate-CoA ligase activity"/>
    <property type="evidence" value="ECO:0007669"/>
    <property type="project" value="UniProtKB-EC"/>
</dbReference>
<feature type="modified residue" description="N6-(pyridoxal phosphate)lysine" evidence="16">
    <location>
        <position position="516"/>
    </location>
</feature>
<evidence type="ECO:0000256" key="11">
    <source>
        <dbReference type="ARBA" id="ARBA00022842"/>
    </source>
</evidence>
<dbReference type="UniPathway" id="UPA00078"/>
<dbReference type="PANTHER" id="PTHR13693:SF3">
    <property type="entry name" value="LD36009P"/>
    <property type="match status" value="1"/>
</dbReference>
<keyword evidence="10" id="KW-0067">ATP-binding</keyword>
<accession>A0A109W9I3</accession>
<evidence type="ECO:0000256" key="14">
    <source>
        <dbReference type="ARBA" id="ARBA00049553"/>
    </source>
</evidence>
<organism evidence="18 19">
    <name type="scientific">Desulfovibrio fairfieldensis</name>
    <dbReference type="NCBI Taxonomy" id="44742"/>
    <lineage>
        <taxon>Bacteria</taxon>
        <taxon>Pseudomonadati</taxon>
        <taxon>Thermodesulfobacteriota</taxon>
        <taxon>Desulfovibrionia</taxon>
        <taxon>Desulfovibrionales</taxon>
        <taxon>Desulfovibrionaceae</taxon>
        <taxon>Desulfovibrio</taxon>
    </lineage>
</organism>
<dbReference type="Pfam" id="PF00155">
    <property type="entry name" value="Aminotran_1_2"/>
    <property type="match status" value="1"/>
</dbReference>
<evidence type="ECO:0000256" key="16">
    <source>
        <dbReference type="PIRSR" id="PIRSR604723-51"/>
    </source>
</evidence>
<dbReference type="SUPFAM" id="SSF53383">
    <property type="entry name" value="PLP-dependent transferases"/>
    <property type="match status" value="1"/>
</dbReference>
<sequence>MQLFSVKMRASRKVRGEEEHISGAERIVGAQGVPALTHDLVTRAQRHGKGNPDFINIKVEAVPESACLRLSALPVRALDCADAASGLRLAAGLLRQAGVPAPEAVLALMRAAGGLRGAMLLDADSLERLEPDRARGVRATYMDRADAASFSAPSGTSGKNHYQEALVLATKVAHAPHILAEICISDDPDYVTGYVASRELGYVRIARMKEPGSPEGGRIFLYRGPRERLAATLDFIERRPVLVESLPDAPVFRAGDSAVAAVSGPPDDAENKTDKAGRADKWAFLDERLERLRANGLRRHIRDMASAPGPRVRCEGRELLLLASNDYLGLADDARVKAGAAEALVAWGAGTGGSRLTTGGLELHSELERRLAAFKHAEAALLFNTGYMANVGVITALCGRGDVIFSDELNHASIIDGCRQSRAEIVVYRHNDMADLEAKARRYAGRRGLIVSDAVFSMDGDVVPLPELLRIADRYGFLSMLDEAHATGVLGATGRGTAEHFGLAVAPDVTIGTLSKALGSEGGFVCGQARLIEYLKNSARSFIFSTALSAAPVAAALAALDVLCREPERVRRLRDNTAFFCASLKERGMDAHSSSAIVPLLVGDEGVALNAAERLFEAGYFLSAIRYPSVARGRARLRVTLRSDHTPEDLAEAARQTALALGSARRG</sequence>
<dbReference type="GO" id="GO:0030170">
    <property type="term" value="F:pyridoxal phosphate binding"/>
    <property type="evidence" value="ECO:0007669"/>
    <property type="project" value="InterPro"/>
</dbReference>
<keyword evidence="6 18" id="KW-0436">Ligase</keyword>
<evidence type="ECO:0000256" key="12">
    <source>
        <dbReference type="ARBA" id="ARBA00022898"/>
    </source>
</evidence>
<dbReference type="Gene3D" id="3.40.640.10">
    <property type="entry name" value="Type I PLP-dependent aspartate aminotransferase-like (Major domain)"/>
    <property type="match status" value="1"/>
</dbReference>
<comment type="catalytic activity">
    <reaction evidence="13">
        <text>6-carboxyhexanoyl-[ACP] + L-alanine + H(+) = (8S)-8-amino-7-oxononanoate + holo-[ACP] + CO2</text>
        <dbReference type="Rhea" id="RHEA:42288"/>
        <dbReference type="Rhea" id="RHEA-COMP:9685"/>
        <dbReference type="Rhea" id="RHEA-COMP:9955"/>
        <dbReference type="ChEBI" id="CHEBI:15378"/>
        <dbReference type="ChEBI" id="CHEBI:16526"/>
        <dbReference type="ChEBI" id="CHEBI:57972"/>
        <dbReference type="ChEBI" id="CHEBI:64479"/>
        <dbReference type="ChEBI" id="CHEBI:78846"/>
        <dbReference type="ChEBI" id="CHEBI:149468"/>
        <dbReference type="EC" id="2.3.1.47"/>
    </reaction>
</comment>
<keyword evidence="12 16" id="KW-0663">Pyridoxal phosphate</keyword>
<dbReference type="NCBIfam" id="NF002360">
    <property type="entry name" value="PRK01322.1"/>
    <property type="match status" value="1"/>
</dbReference>
<evidence type="ECO:0000259" key="17">
    <source>
        <dbReference type="Pfam" id="PF00155"/>
    </source>
</evidence>
<gene>
    <name evidence="18" type="ORF">AXF13_07405</name>
</gene>
<evidence type="ECO:0000256" key="9">
    <source>
        <dbReference type="ARBA" id="ARBA00022756"/>
    </source>
</evidence>
<reference evidence="19" key="1">
    <citation type="submission" date="2016-02" db="EMBL/GenBank/DDBJ databases">
        <authorList>
            <person name="Holder M.E."/>
            <person name="Ajami N.J."/>
            <person name="Petrosino J.F."/>
        </authorList>
    </citation>
    <scope>NUCLEOTIDE SEQUENCE [LARGE SCALE GENOMIC DNA]</scope>
    <source>
        <strain evidence="19">CCUG 45958</strain>
    </source>
</reference>
<evidence type="ECO:0000256" key="5">
    <source>
        <dbReference type="ARBA" id="ARBA00011738"/>
    </source>
</evidence>
<dbReference type="RefSeq" id="WP_062252257.1">
    <property type="nucleotide sequence ID" value="NZ_CP014229.1"/>
</dbReference>
<evidence type="ECO:0000256" key="3">
    <source>
        <dbReference type="ARBA" id="ARBA00004746"/>
    </source>
</evidence>
<comment type="pathway">
    <text evidence="4">Metabolic intermediate metabolism; pimeloyl-CoA biosynthesis; pimeloyl-CoA from pimelate: step 1/1.</text>
</comment>
<dbReference type="InterPro" id="IPR001917">
    <property type="entry name" value="Aminotrans_II_pyridoxalP_BS"/>
</dbReference>
<comment type="cofactor">
    <cofactor evidence="1 16">
        <name>pyridoxal 5'-phosphate</name>
        <dbReference type="ChEBI" id="CHEBI:597326"/>
    </cofactor>
</comment>
<comment type="pathway">
    <text evidence="3">Cofactor biosynthesis; biotin biosynthesis.</text>
</comment>
<dbReference type="CDD" id="cd06454">
    <property type="entry name" value="KBL_like"/>
    <property type="match status" value="1"/>
</dbReference>
<dbReference type="InterPro" id="IPR015422">
    <property type="entry name" value="PyrdxlP-dep_Trfase_small"/>
</dbReference>
<evidence type="ECO:0000256" key="15">
    <source>
        <dbReference type="NCBIfam" id="TIGR00858"/>
    </source>
</evidence>
<dbReference type="EC" id="2.3.1.47" evidence="15"/>
<keyword evidence="11" id="KW-0460">Magnesium</keyword>
<keyword evidence="9" id="KW-0093">Biotin biosynthesis</keyword>
<name>A0A109W9I3_9BACT</name>
<dbReference type="NCBIfam" id="TIGR00858">
    <property type="entry name" value="bioF"/>
    <property type="match status" value="1"/>
</dbReference>
<evidence type="ECO:0000256" key="8">
    <source>
        <dbReference type="ARBA" id="ARBA00022741"/>
    </source>
</evidence>
<keyword evidence="8" id="KW-0547">Nucleotide-binding</keyword>
<dbReference type="InterPro" id="IPR004723">
    <property type="entry name" value="AONS_Archaea/Proteobacteria"/>
</dbReference>
<evidence type="ECO:0000313" key="19">
    <source>
        <dbReference type="Proteomes" id="UP000069241"/>
    </source>
</evidence>
<dbReference type="GO" id="GO:0009102">
    <property type="term" value="P:biotin biosynthetic process"/>
    <property type="evidence" value="ECO:0007669"/>
    <property type="project" value="UniProtKB-UniRule"/>
</dbReference>
<dbReference type="UniPathway" id="UPA00999">
    <property type="reaction ID" value="UER00351"/>
</dbReference>
<dbReference type="InterPro" id="IPR050087">
    <property type="entry name" value="AON_synthase_class-II"/>
</dbReference>
<dbReference type="InterPro" id="IPR005499">
    <property type="entry name" value="BioW"/>
</dbReference>
<evidence type="ECO:0000256" key="10">
    <source>
        <dbReference type="ARBA" id="ARBA00022840"/>
    </source>
</evidence>
<dbReference type="PROSITE" id="PS00599">
    <property type="entry name" value="AA_TRANSFER_CLASS_2"/>
    <property type="match status" value="1"/>
</dbReference>
<keyword evidence="7" id="KW-0808">Transferase</keyword>
<dbReference type="PANTHER" id="PTHR13693">
    <property type="entry name" value="CLASS II AMINOTRANSFERASE/8-AMINO-7-OXONONANOATE SYNTHASE"/>
    <property type="match status" value="1"/>
</dbReference>
<evidence type="ECO:0000256" key="4">
    <source>
        <dbReference type="ARBA" id="ARBA00005075"/>
    </source>
</evidence>
<evidence type="ECO:0000256" key="6">
    <source>
        <dbReference type="ARBA" id="ARBA00022598"/>
    </source>
</evidence>
<dbReference type="AlphaFoldDB" id="A0A109W9I3"/>
<dbReference type="Pfam" id="PF03744">
    <property type="entry name" value="BioW"/>
    <property type="match status" value="1"/>
</dbReference>
<evidence type="ECO:0000256" key="1">
    <source>
        <dbReference type="ARBA" id="ARBA00001933"/>
    </source>
</evidence>
<dbReference type="GO" id="GO:0008710">
    <property type="term" value="F:8-amino-7-oxononanoate synthase activity"/>
    <property type="evidence" value="ECO:0007669"/>
    <property type="project" value="UniProtKB-UniRule"/>
</dbReference>
<dbReference type="Proteomes" id="UP000069241">
    <property type="component" value="Chromosome"/>
</dbReference>